<dbReference type="Proteomes" id="UP001519921">
    <property type="component" value="Unassembled WGS sequence"/>
</dbReference>
<evidence type="ECO:0000259" key="1">
    <source>
        <dbReference type="Pfam" id="PF08346"/>
    </source>
</evidence>
<feature type="domain" description="ORF6C" evidence="2">
    <location>
        <begin position="112"/>
        <end position="224"/>
    </location>
</feature>
<dbReference type="Pfam" id="PF10552">
    <property type="entry name" value="ORF6C"/>
    <property type="match status" value="1"/>
</dbReference>
<dbReference type="Pfam" id="PF08346">
    <property type="entry name" value="AntA"/>
    <property type="match status" value="1"/>
</dbReference>
<gene>
    <name evidence="3" type="ORF">KYD98_02730</name>
</gene>
<feature type="domain" description="AntA/AntB antirepressor" evidence="1">
    <location>
        <begin position="17"/>
        <end position="84"/>
    </location>
</feature>
<dbReference type="InterPro" id="IPR018878">
    <property type="entry name" value="ORF6C_dom"/>
</dbReference>
<dbReference type="EMBL" id="JAHXPT010000002">
    <property type="protein sequence ID" value="MBW6408996.1"/>
    <property type="molecule type" value="Genomic_DNA"/>
</dbReference>
<proteinExistence type="predicted"/>
<name>A0ABS7AK10_9CLOT</name>
<protein>
    <submittedName>
        <fullName evidence="3">ORF6C domain-containing protein</fullName>
    </submittedName>
</protein>
<evidence type="ECO:0000313" key="4">
    <source>
        <dbReference type="Proteomes" id="UP001519921"/>
    </source>
</evidence>
<dbReference type="RefSeq" id="WP_219778058.1">
    <property type="nucleotide sequence ID" value="NZ_JAHXPT010000002.1"/>
</dbReference>
<reference evidence="3 4" key="1">
    <citation type="submission" date="2021-07" db="EMBL/GenBank/DDBJ databases">
        <title>Clostridium weizhouense sp. nov., an anaerobic bacterium isolated from activated sludge of Petroleum wastewater.</title>
        <authorList>
            <person name="Li Q."/>
        </authorList>
    </citation>
    <scope>NUCLEOTIDE SEQUENCE [LARGE SCALE GENOMIC DNA]</scope>
    <source>
        <strain evidence="3 4">YB-6</strain>
    </source>
</reference>
<dbReference type="InterPro" id="IPR013557">
    <property type="entry name" value="AntA/B_antirep"/>
</dbReference>
<keyword evidence="4" id="KW-1185">Reference proteome</keyword>
<evidence type="ECO:0000313" key="3">
    <source>
        <dbReference type="EMBL" id="MBW6408996.1"/>
    </source>
</evidence>
<evidence type="ECO:0000259" key="2">
    <source>
        <dbReference type="Pfam" id="PF10552"/>
    </source>
</evidence>
<comment type="caution">
    <text evidence="3">The sequence shown here is derived from an EMBL/GenBank/DDBJ whole genome shotgun (WGS) entry which is preliminary data.</text>
</comment>
<accession>A0ABS7AK10</accession>
<organism evidence="3 4">
    <name type="scientific">Clostridium weizhouense</name>
    <dbReference type="NCBI Taxonomy" id="2859781"/>
    <lineage>
        <taxon>Bacteria</taxon>
        <taxon>Bacillati</taxon>
        <taxon>Bacillota</taxon>
        <taxon>Clostridia</taxon>
        <taxon>Eubacteriales</taxon>
        <taxon>Clostridiaceae</taxon>
        <taxon>Clostridium</taxon>
    </lineage>
</organism>
<sequence>MNELIKLNTTDTGMKTVSARELYLGLGLNKSQWSRWYTTNIVNNEFFHVGHDFVGVRLDVEGNETQDFAISLEFAKHIAMMARTEKSHDYRNYFIECEKKALKVKKLSPMDQLRLQYQVLGEHEEKLNKVESKVNTLENNMTIDHGQACNIKLAVDLEVKKLCCGNESAAYKNKKLRSKVYRYVWRSIKEYFNITAYHNLLRKDIDKAINYISSLKLQGGLLREVQETNNQMCFS</sequence>